<accession>A0A6B9ZCT1</accession>
<dbReference type="EMBL" id="CP048113">
    <property type="protein sequence ID" value="QHS59124.1"/>
    <property type="molecule type" value="Genomic_DNA"/>
</dbReference>
<organism evidence="2 3">
    <name type="scientific">Chitinophaga agri</name>
    <dbReference type="NCBI Taxonomy" id="2703787"/>
    <lineage>
        <taxon>Bacteria</taxon>
        <taxon>Pseudomonadati</taxon>
        <taxon>Bacteroidota</taxon>
        <taxon>Chitinophagia</taxon>
        <taxon>Chitinophagales</taxon>
        <taxon>Chitinophagaceae</taxon>
        <taxon>Chitinophaga</taxon>
    </lineage>
</organism>
<sequence>MIRTILFTAILMSATTVAVKAQESSAADAVSNASPAFGHPQQLTDTNYLRKKWFVTRYTGLSTGFVGFKGGSGTYLSVPLALQVNRELNNNLYAFGSVSAEPYLFNSNFTFAQPGNGKTNNYMQVRNFGAAATARIGLTYTNNDRTFSISGSIGVSRGTNNGFSPFYAPASFPMMGNMQR</sequence>
<feature type="chain" id="PRO_5025668029" description="Outer membrane protein beta-barrel domain-containing protein" evidence="1">
    <location>
        <begin position="22"/>
        <end position="180"/>
    </location>
</feature>
<name>A0A6B9ZCT1_9BACT</name>
<keyword evidence="3" id="KW-1185">Reference proteome</keyword>
<protein>
    <recommendedName>
        <fullName evidence="4">Outer membrane protein beta-barrel domain-containing protein</fullName>
    </recommendedName>
</protein>
<gene>
    <name evidence="2" type="ORF">GWR21_05800</name>
</gene>
<reference evidence="2 3" key="1">
    <citation type="submission" date="2020-01" db="EMBL/GenBank/DDBJ databases">
        <title>Complete genome sequence of Chitinophaga sp. H33E-04 isolated from quinoa roots.</title>
        <authorList>
            <person name="Weon H.-Y."/>
            <person name="Lee S.A."/>
        </authorList>
    </citation>
    <scope>NUCLEOTIDE SEQUENCE [LARGE SCALE GENOMIC DNA]</scope>
    <source>
        <strain evidence="2 3">H33E-04</strain>
    </source>
</reference>
<dbReference type="RefSeq" id="WP_162330826.1">
    <property type="nucleotide sequence ID" value="NZ_CP048113.1"/>
</dbReference>
<keyword evidence="1" id="KW-0732">Signal</keyword>
<evidence type="ECO:0000313" key="3">
    <source>
        <dbReference type="Proteomes" id="UP000476411"/>
    </source>
</evidence>
<feature type="signal peptide" evidence="1">
    <location>
        <begin position="1"/>
        <end position="21"/>
    </location>
</feature>
<evidence type="ECO:0008006" key="4">
    <source>
        <dbReference type="Google" id="ProtNLM"/>
    </source>
</evidence>
<dbReference type="AlphaFoldDB" id="A0A6B9ZCT1"/>
<proteinExistence type="predicted"/>
<evidence type="ECO:0000256" key="1">
    <source>
        <dbReference type="SAM" id="SignalP"/>
    </source>
</evidence>
<evidence type="ECO:0000313" key="2">
    <source>
        <dbReference type="EMBL" id="QHS59124.1"/>
    </source>
</evidence>
<dbReference type="Proteomes" id="UP000476411">
    <property type="component" value="Chromosome"/>
</dbReference>
<dbReference type="KEGG" id="chih:GWR21_05800"/>